<dbReference type="Proteomes" id="UP001500827">
    <property type="component" value="Unassembled WGS sequence"/>
</dbReference>
<dbReference type="SUPFAM" id="SSF46565">
    <property type="entry name" value="Chaperone J-domain"/>
    <property type="match status" value="1"/>
</dbReference>
<keyword evidence="3" id="KW-1185">Reference proteome</keyword>
<proteinExistence type="predicted"/>
<comment type="caution">
    <text evidence="2">The sequence shown here is derived from an EMBL/GenBank/DDBJ whole genome shotgun (WGS) entry which is preliminary data.</text>
</comment>
<dbReference type="CDD" id="cd06257">
    <property type="entry name" value="DnaJ"/>
    <property type="match status" value="1"/>
</dbReference>
<accession>A0ABP7LKH9</accession>
<feature type="domain" description="J" evidence="1">
    <location>
        <begin position="131"/>
        <end position="188"/>
    </location>
</feature>
<dbReference type="PROSITE" id="PS50076">
    <property type="entry name" value="DNAJ_2"/>
    <property type="match status" value="1"/>
</dbReference>
<dbReference type="SMART" id="SM00271">
    <property type="entry name" value="DnaJ"/>
    <property type="match status" value="1"/>
</dbReference>
<protein>
    <submittedName>
        <fullName evidence="2">J domain-containing protein</fullName>
    </submittedName>
</protein>
<sequence>MVTKQSRWHGRVEGAQANCAVPGCDGPGEFKAPLQPADFDGPGAWRFLCLDHIREHNAKYNFFDGMSPDEIHEAQSPLGGWERPSRRFAANGADPPPKWSDFADPLDAITGRFGNIRERAKPSRFSKDERRALDVLGLGEDADRHAIRQRYSGLVRRYHPDKNGGDRSHEGKLTEVIAAYQLLRKLPAFA</sequence>
<dbReference type="EMBL" id="BAABBM010000001">
    <property type="protein sequence ID" value="GAA3902926.1"/>
    <property type="molecule type" value="Genomic_DNA"/>
</dbReference>
<dbReference type="PRINTS" id="PR00625">
    <property type="entry name" value="JDOMAIN"/>
</dbReference>
<gene>
    <name evidence="2" type="ORF">GCM10022276_22040</name>
</gene>
<dbReference type="Gene3D" id="1.10.287.110">
    <property type="entry name" value="DnaJ domain"/>
    <property type="match status" value="1"/>
</dbReference>
<evidence type="ECO:0000259" key="1">
    <source>
        <dbReference type="PROSITE" id="PS50076"/>
    </source>
</evidence>
<evidence type="ECO:0000313" key="2">
    <source>
        <dbReference type="EMBL" id="GAA3902926.1"/>
    </source>
</evidence>
<name>A0ABP7LKH9_9SPHN</name>
<organism evidence="2 3">
    <name type="scientific">Sphingomonas limnosediminicola</name>
    <dbReference type="NCBI Taxonomy" id="940133"/>
    <lineage>
        <taxon>Bacteria</taxon>
        <taxon>Pseudomonadati</taxon>
        <taxon>Pseudomonadota</taxon>
        <taxon>Alphaproteobacteria</taxon>
        <taxon>Sphingomonadales</taxon>
        <taxon>Sphingomonadaceae</taxon>
        <taxon>Sphingomonas</taxon>
    </lineage>
</organism>
<evidence type="ECO:0000313" key="3">
    <source>
        <dbReference type="Proteomes" id="UP001500827"/>
    </source>
</evidence>
<dbReference type="Pfam" id="PF00226">
    <property type="entry name" value="DnaJ"/>
    <property type="match status" value="1"/>
</dbReference>
<dbReference type="InterPro" id="IPR001623">
    <property type="entry name" value="DnaJ_domain"/>
</dbReference>
<reference evidence="3" key="1">
    <citation type="journal article" date="2019" name="Int. J. Syst. Evol. Microbiol.">
        <title>The Global Catalogue of Microorganisms (GCM) 10K type strain sequencing project: providing services to taxonomists for standard genome sequencing and annotation.</title>
        <authorList>
            <consortium name="The Broad Institute Genomics Platform"/>
            <consortium name="The Broad Institute Genome Sequencing Center for Infectious Disease"/>
            <person name="Wu L."/>
            <person name="Ma J."/>
        </authorList>
    </citation>
    <scope>NUCLEOTIDE SEQUENCE [LARGE SCALE GENOMIC DNA]</scope>
    <source>
        <strain evidence="3">JCM 17543</strain>
    </source>
</reference>
<dbReference type="InterPro" id="IPR036869">
    <property type="entry name" value="J_dom_sf"/>
</dbReference>